<dbReference type="STRING" id="48269.A0A183M0J9"/>
<protein>
    <submittedName>
        <fullName evidence="1">Uncharacterized protein</fullName>
    </submittedName>
</protein>
<gene>
    <name evidence="1" type="ORF">SMRZ_LOCUS9574</name>
</gene>
<dbReference type="PANTHER" id="PTHR12844">
    <property type="entry name" value="CONNECTOR ENCHANCER OF KINASE SUPPRESSOR OF RAS"/>
    <property type="match status" value="1"/>
</dbReference>
<organism evidence="1 2">
    <name type="scientific">Schistosoma margrebowiei</name>
    <dbReference type="NCBI Taxonomy" id="48269"/>
    <lineage>
        <taxon>Eukaryota</taxon>
        <taxon>Metazoa</taxon>
        <taxon>Spiralia</taxon>
        <taxon>Lophotrochozoa</taxon>
        <taxon>Platyhelminthes</taxon>
        <taxon>Trematoda</taxon>
        <taxon>Digenea</taxon>
        <taxon>Strigeidida</taxon>
        <taxon>Schistosomatoidea</taxon>
        <taxon>Schistosomatidae</taxon>
        <taxon>Schistosoma</taxon>
    </lineage>
</organism>
<keyword evidence="2" id="KW-1185">Reference proteome</keyword>
<reference evidence="1 2" key="1">
    <citation type="submission" date="2018-11" db="EMBL/GenBank/DDBJ databases">
        <authorList>
            <consortium name="Pathogen Informatics"/>
        </authorList>
    </citation>
    <scope>NUCLEOTIDE SEQUENCE [LARGE SCALE GENOMIC DNA]</scope>
    <source>
        <strain evidence="1 2">Zambia</strain>
    </source>
</reference>
<dbReference type="SUPFAM" id="SSF47769">
    <property type="entry name" value="SAM/Pointed domain"/>
    <property type="match status" value="1"/>
</dbReference>
<sequence>MDKFEKPQSYLTFSAKNISGKWLSSLTADVLDKYGVHKIGHQMIILEKVKQLQYQFSSFDNETLQSVLLRVSRSCTCIVTAINSLMAITKRQDADSPYPGILSDIQGAVSYILSCILNLMSSIGNAASWLERLVCITIEPMRIRVEDVLQNCGDSILLTPCGIEMVQIRKLDSADFVSFLLKFLNTLYPDYNMLHYFTSVSV</sequence>
<dbReference type="Proteomes" id="UP000277204">
    <property type="component" value="Unassembled WGS sequence"/>
</dbReference>
<dbReference type="AlphaFoldDB" id="A0A183M0J9"/>
<proteinExistence type="predicted"/>
<dbReference type="Pfam" id="PF00536">
    <property type="entry name" value="SAM_1"/>
    <property type="match status" value="1"/>
</dbReference>
<dbReference type="EMBL" id="UZAI01004563">
    <property type="protein sequence ID" value="VDO86891.1"/>
    <property type="molecule type" value="Genomic_DNA"/>
</dbReference>
<accession>A0A183M0J9</accession>
<dbReference type="InterPro" id="IPR013761">
    <property type="entry name" value="SAM/pointed_sf"/>
</dbReference>
<dbReference type="PANTHER" id="PTHR12844:SF42">
    <property type="entry name" value="CONNECTOR ENHANCER OF KSR PROTEIN CNK"/>
    <property type="match status" value="1"/>
</dbReference>
<evidence type="ECO:0000313" key="1">
    <source>
        <dbReference type="EMBL" id="VDO86891.1"/>
    </source>
</evidence>
<name>A0A183M0J9_9TREM</name>
<dbReference type="InterPro" id="IPR051566">
    <property type="entry name" value="CNKSR"/>
</dbReference>
<dbReference type="InterPro" id="IPR001660">
    <property type="entry name" value="SAM"/>
</dbReference>
<dbReference type="PROSITE" id="PS50105">
    <property type="entry name" value="SAM_DOMAIN"/>
    <property type="match status" value="1"/>
</dbReference>
<evidence type="ECO:0000313" key="2">
    <source>
        <dbReference type="Proteomes" id="UP000277204"/>
    </source>
</evidence>
<dbReference type="Gene3D" id="1.10.150.50">
    <property type="entry name" value="Transcription Factor, Ets-1"/>
    <property type="match status" value="1"/>
</dbReference>